<comment type="similarity">
    <text evidence="4">In the N-terminal section; belongs to the ribose 1,5-bisphosphokinase family.</text>
</comment>
<dbReference type="InterPro" id="IPR028579">
    <property type="entry name" value="Thym_Pase_Put"/>
</dbReference>
<dbReference type="Proteomes" id="UP000593594">
    <property type="component" value="Chromosome"/>
</dbReference>
<comment type="catalytic activity">
    <reaction evidence="10 11">
        <text>thymidine + phosphate = 2-deoxy-alpha-D-ribose 1-phosphate + thymine</text>
        <dbReference type="Rhea" id="RHEA:16037"/>
        <dbReference type="ChEBI" id="CHEBI:17748"/>
        <dbReference type="ChEBI" id="CHEBI:17821"/>
        <dbReference type="ChEBI" id="CHEBI:43474"/>
        <dbReference type="ChEBI" id="CHEBI:57259"/>
        <dbReference type="EC" id="2.4.2.4"/>
    </reaction>
</comment>
<dbReference type="GO" id="GO:0009032">
    <property type="term" value="F:thymidine phosphorylase activity"/>
    <property type="evidence" value="ECO:0007669"/>
    <property type="project" value="UniProtKB-UniRule"/>
</dbReference>
<dbReference type="InterPro" id="IPR008144">
    <property type="entry name" value="Guanylate_kin-like_dom"/>
</dbReference>
<dbReference type="SUPFAM" id="SSF54680">
    <property type="entry name" value="Pyrimidine nucleoside phosphorylase C-terminal domain"/>
    <property type="match status" value="1"/>
</dbReference>
<dbReference type="Pfam" id="PF02885">
    <property type="entry name" value="Glycos_trans_3N"/>
    <property type="match status" value="1"/>
</dbReference>
<keyword evidence="7 11" id="KW-0808">Transferase</keyword>
<dbReference type="AlphaFoldDB" id="A0A7S8C891"/>
<name>A0A7S8C891_9HYPH</name>
<dbReference type="EMBL" id="CP058214">
    <property type="protein sequence ID" value="QPC45219.1"/>
    <property type="molecule type" value="Genomic_DNA"/>
</dbReference>
<evidence type="ECO:0000256" key="10">
    <source>
        <dbReference type="ARBA" id="ARBA00048550"/>
    </source>
</evidence>
<dbReference type="Pfam" id="PF00591">
    <property type="entry name" value="Glycos_transf_3"/>
    <property type="match status" value="1"/>
</dbReference>
<evidence type="ECO:0000313" key="15">
    <source>
        <dbReference type="Proteomes" id="UP000593594"/>
    </source>
</evidence>
<sequence length="678" mass="72962">MRGQLILVVGPSGAGKDTLLEAARERLGGDRRFVFARRLITRPADAGGEDHEAIEEEAFREGIAEGRFLAWWQAHGLYYGLPESLRDDLGRGRNVVANVSRAALPAIVAAYDRAVILEVTAPVDVLAERLAARGRETKEDIAERLSREVPDYPRETRVLTVRNDGTVEAGVDAFLECLEYAAGRDLKLRCVDIDTWRQSICFLHEDCIAYTASEYLGPGKVDVLAGRESIRAHVNVVRDEALVAPDELGLSRHAFEMLGVPEGTRVEIERTPSPESRMALRSKIQGNALGRAEFRTILKDVGEGRYTDAEIAAFLVACARELGHDEVCALTEARARYGHRFDWDREMVVDKHSMGGVAGSRISLIVIPIVAAHGLTIPKTSSRAITSAAGTADAMETVARVDLTPEEVMRVVEETNGCIAWNGRLNHSAVDDVMNAITRPLGIDSRKWAVASILSKKLAAGSSHVIIDIPAGPRTKVPTRQEGEALAALFRDAGRDVGLTVEAIVTDGFVPIGRGIGPALEVRDVRAVLTDDPSAPPELSDKALAFAGRILEWAPDVAPGTGRARAEELLRSGKALQTFERIVDAQGRLPQPVRPGLIGTEVVADRSGVVTDLDPYRIASVARRAGAPADKGAGVDLKVGRGDKVAAGDVLYVVHANIESDSEQATAMAIEESGVAVD</sequence>
<comment type="function">
    <text evidence="2 12">Catalyzes the phosphorylation of ribose 1,5-bisphosphate to 5-phospho-D-ribosyl alpha-1-diphosphate (PRPP).</text>
</comment>
<dbReference type="InterPro" id="IPR036320">
    <property type="entry name" value="Glycosyl_Trfase_fam3_N_dom_sf"/>
</dbReference>
<evidence type="ECO:0000256" key="11">
    <source>
        <dbReference type="HAMAP-Rule" id="MF_00703"/>
    </source>
</evidence>
<dbReference type="GO" id="GO:0033863">
    <property type="term" value="F:ribose 1,5-bisphosphate phosphokinase activity"/>
    <property type="evidence" value="ECO:0007669"/>
    <property type="project" value="UniProtKB-UniRule"/>
</dbReference>
<dbReference type="NCBIfam" id="TIGR02322">
    <property type="entry name" value="phosphon_PhnN"/>
    <property type="match status" value="1"/>
</dbReference>
<dbReference type="InterPro" id="IPR000312">
    <property type="entry name" value="Glycosyl_Trfase_fam3"/>
</dbReference>
<organism evidence="14 15">
    <name type="scientific">Kaustia mangrovi</name>
    <dbReference type="NCBI Taxonomy" id="2593653"/>
    <lineage>
        <taxon>Bacteria</taxon>
        <taxon>Pseudomonadati</taxon>
        <taxon>Pseudomonadota</taxon>
        <taxon>Alphaproteobacteria</taxon>
        <taxon>Hyphomicrobiales</taxon>
        <taxon>Parvibaculaceae</taxon>
        <taxon>Kaustia</taxon>
    </lineage>
</organism>
<keyword evidence="6 11" id="KW-0328">Glycosyltransferase</keyword>
<accession>A0A7S8C891</accession>
<dbReference type="GO" id="GO:0006213">
    <property type="term" value="P:pyrimidine nucleoside metabolic process"/>
    <property type="evidence" value="ECO:0007669"/>
    <property type="project" value="InterPro"/>
</dbReference>
<evidence type="ECO:0000259" key="13">
    <source>
        <dbReference type="PROSITE" id="PS50052"/>
    </source>
</evidence>
<evidence type="ECO:0000256" key="8">
    <source>
        <dbReference type="ARBA" id="ARBA00022741"/>
    </source>
</evidence>
<evidence type="ECO:0000256" key="4">
    <source>
        <dbReference type="ARBA" id="ARBA00005935"/>
    </source>
</evidence>
<dbReference type="InterPro" id="IPR036566">
    <property type="entry name" value="PYNP-like_C_sf"/>
</dbReference>
<dbReference type="GO" id="GO:0006206">
    <property type="term" value="P:pyrimidine nucleobase metabolic process"/>
    <property type="evidence" value="ECO:0007669"/>
    <property type="project" value="InterPro"/>
</dbReference>
<evidence type="ECO:0000256" key="6">
    <source>
        <dbReference type="ARBA" id="ARBA00022676"/>
    </source>
</evidence>
<dbReference type="SUPFAM" id="SSF52418">
    <property type="entry name" value="Nucleoside phosphorylase/phosphoribosyltransferase catalytic domain"/>
    <property type="match status" value="1"/>
</dbReference>
<dbReference type="Gene3D" id="3.90.1170.30">
    <property type="entry name" value="Pyrimidine nucleoside phosphorylase-like, C-terminal domain"/>
    <property type="match status" value="1"/>
</dbReference>
<evidence type="ECO:0000256" key="7">
    <source>
        <dbReference type="ARBA" id="ARBA00022679"/>
    </source>
</evidence>
<dbReference type="GO" id="GO:0019634">
    <property type="term" value="P:organic phosphonate metabolic process"/>
    <property type="evidence" value="ECO:0007669"/>
    <property type="project" value="UniProtKB-UniRule"/>
</dbReference>
<dbReference type="SUPFAM" id="SSF52540">
    <property type="entry name" value="P-loop containing nucleoside triphosphate hydrolases"/>
    <property type="match status" value="1"/>
</dbReference>
<dbReference type="GO" id="GO:0004645">
    <property type="term" value="F:1,4-alpha-oligoglucan phosphorylase activity"/>
    <property type="evidence" value="ECO:0007669"/>
    <property type="project" value="InterPro"/>
</dbReference>
<keyword evidence="15" id="KW-1185">Reference proteome</keyword>
<dbReference type="GO" id="GO:0005829">
    <property type="term" value="C:cytosol"/>
    <property type="evidence" value="ECO:0007669"/>
    <property type="project" value="TreeGrafter"/>
</dbReference>
<dbReference type="InterPro" id="IPR035902">
    <property type="entry name" value="Nuc_phospho_transferase"/>
</dbReference>
<dbReference type="SMART" id="SM00072">
    <property type="entry name" value="GuKc"/>
    <property type="match status" value="1"/>
</dbReference>
<dbReference type="InterPro" id="IPR017872">
    <property type="entry name" value="Pyrmidine_PPase_CS"/>
</dbReference>
<dbReference type="EC" id="2.7.4.23" evidence="12"/>
<evidence type="ECO:0000256" key="2">
    <source>
        <dbReference type="ARBA" id="ARBA00002554"/>
    </source>
</evidence>
<dbReference type="InterPro" id="IPR008145">
    <property type="entry name" value="GK/Ca_channel_bsu"/>
</dbReference>
<dbReference type="PROSITE" id="PS50052">
    <property type="entry name" value="GUANYLATE_KINASE_2"/>
    <property type="match status" value="1"/>
</dbReference>
<evidence type="ECO:0000313" key="14">
    <source>
        <dbReference type="EMBL" id="QPC45219.1"/>
    </source>
</evidence>
<dbReference type="SMART" id="SM00941">
    <property type="entry name" value="PYNP_C"/>
    <property type="match status" value="1"/>
</dbReference>
<dbReference type="KEGG" id="kmn:HW532_07005"/>
<comment type="similarity">
    <text evidence="5">In the C-terminal section; belongs to the thymidine/pyrimidine-nucleoside phosphorylase family. Type 2 subfamily.</text>
</comment>
<dbReference type="InterPro" id="IPR000053">
    <property type="entry name" value="Thymidine/pyrmidine_PPase"/>
</dbReference>
<evidence type="ECO:0000256" key="9">
    <source>
        <dbReference type="ARBA" id="ARBA00022840"/>
    </source>
</evidence>
<keyword evidence="14" id="KW-0418">Kinase</keyword>
<dbReference type="Gene3D" id="3.40.50.300">
    <property type="entry name" value="P-loop containing nucleotide triphosphate hydrolases"/>
    <property type="match status" value="1"/>
</dbReference>
<dbReference type="EC" id="2.4.2.4" evidence="11"/>
<evidence type="ECO:0000256" key="5">
    <source>
        <dbReference type="ARBA" id="ARBA00008689"/>
    </source>
</evidence>
<proteinExistence type="inferred from homology"/>
<feature type="domain" description="Guanylate kinase-like" evidence="13">
    <location>
        <begin position="3"/>
        <end position="179"/>
    </location>
</feature>
<dbReference type="Pfam" id="PF00625">
    <property type="entry name" value="Guanylate_kin"/>
    <property type="match status" value="1"/>
</dbReference>
<dbReference type="PANTHER" id="PTHR10515:SF0">
    <property type="entry name" value="THYMIDINE PHOSPHORYLASE"/>
    <property type="match status" value="1"/>
</dbReference>
<keyword evidence="8 12" id="KW-0547">Nucleotide-binding</keyword>
<comment type="catalytic activity">
    <reaction evidence="1 12">
        <text>alpha-D-ribose 1,5-bisphosphate + ATP = 5-phospho-alpha-D-ribose 1-diphosphate + ADP</text>
        <dbReference type="Rhea" id="RHEA:20109"/>
        <dbReference type="ChEBI" id="CHEBI:30616"/>
        <dbReference type="ChEBI" id="CHEBI:58017"/>
        <dbReference type="ChEBI" id="CHEBI:68688"/>
        <dbReference type="ChEBI" id="CHEBI:456216"/>
        <dbReference type="EC" id="2.7.4.23"/>
    </reaction>
</comment>
<dbReference type="Gene3D" id="1.20.970.50">
    <property type="match status" value="1"/>
</dbReference>
<dbReference type="NCBIfam" id="NF003338">
    <property type="entry name" value="PRK04350.1"/>
    <property type="match status" value="1"/>
</dbReference>
<comment type="similarity">
    <text evidence="11">Belongs to the thymidine/pyrimidine-nucleoside phosphorylase family. Type 2 subfamily.</text>
</comment>
<dbReference type="NCBIfam" id="TIGR02645">
    <property type="entry name" value="ARCH_P_rylase"/>
    <property type="match status" value="1"/>
</dbReference>
<dbReference type="InterPro" id="IPR017459">
    <property type="entry name" value="Glycosyl_Trfase_fam3_N_dom"/>
</dbReference>
<dbReference type="SUPFAM" id="SSF47648">
    <property type="entry name" value="Nucleoside phosphorylase/phosphoribosyltransferase N-terminal domain"/>
    <property type="match status" value="1"/>
</dbReference>
<feature type="binding site" evidence="12">
    <location>
        <begin position="10"/>
        <end position="17"/>
    </location>
    <ligand>
        <name>ATP</name>
        <dbReference type="ChEBI" id="CHEBI:30616"/>
    </ligand>
</feature>
<dbReference type="InterPro" id="IPR012699">
    <property type="entry name" value="PhnN"/>
</dbReference>
<dbReference type="PROSITE" id="PS00647">
    <property type="entry name" value="THYMID_PHOSPHORYLASE"/>
    <property type="match status" value="1"/>
</dbReference>
<dbReference type="GO" id="GO:0006015">
    <property type="term" value="P:5-phosphoribose 1-diphosphate biosynthetic process"/>
    <property type="evidence" value="ECO:0007669"/>
    <property type="project" value="UniProtKB-UniRule"/>
</dbReference>
<dbReference type="InterPro" id="IPR013466">
    <property type="entry name" value="Thymidine/AMP_Pase"/>
</dbReference>
<evidence type="ECO:0000256" key="3">
    <source>
        <dbReference type="ARBA" id="ARBA00005069"/>
    </source>
</evidence>
<dbReference type="HAMAP" id="MF_00703">
    <property type="entry name" value="Thymid_phosp_2"/>
    <property type="match status" value="1"/>
</dbReference>
<gene>
    <name evidence="12 14" type="primary">phnN</name>
    <name evidence="14" type="ORF">HW532_07005</name>
</gene>
<reference evidence="14 15" key="1">
    <citation type="submission" date="2020-06" db="EMBL/GenBank/DDBJ databases">
        <title>Genome sequence of 2 isolates from Red Sea Mangroves.</title>
        <authorList>
            <person name="Sefrji F."/>
            <person name="Michoud G."/>
            <person name="Merlino G."/>
            <person name="Daffonchio D."/>
        </authorList>
    </citation>
    <scope>NUCLEOTIDE SEQUENCE [LARGE SCALE GENOMIC DNA]</scope>
    <source>
        <strain evidence="14 15">R1DC25</strain>
    </source>
</reference>
<comment type="similarity">
    <text evidence="12">Belongs to the ribose 1,5-bisphosphokinase family.</text>
</comment>
<dbReference type="Pfam" id="PF07831">
    <property type="entry name" value="PYNP_C"/>
    <property type="match status" value="1"/>
</dbReference>
<dbReference type="HAMAP" id="MF_00836">
    <property type="entry name" value="PhnN"/>
    <property type="match status" value="1"/>
</dbReference>
<evidence type="ECO:0000256" key="1">
    <source>
        <dbReference type="ARBA" id="ARBA00000373"/>
    </source>
</evidence>
<evidence type="ECO:0000256" key="12">
    <source>
        <dbReference type="HAMAP-Rule" id="MF_00836"/>
    </source>
</evidence>
<dbReference type="InterPro" id="IPR013102">
    <property type="entry name" value="PYNP_C"/>
</dbReference>
<dbReference type="UniPathway" id="UPA00087">
    <property type="reaction ID" value="UER00175"/>
</dbReference>
<keyword evidence="9 12" id="KW-0067">ATP-binding</keyword>
<dbReference type="InterPro" id="IPR027417">
    <property type="entry name" value="P-loop_NTPase"/>
</dbReference>
<dbReference type="Gene3D" id="3.40.1030.10">
    <property type="entry name" value="Nucleoside phosphorylase/phosphoribosyltransferase catalytic domain"/>
    <property type="match status" value="1"/>
</dbReference>
<dbReference type="GO" id="GO:0005524">
    <property type="term" value="F:ATP binding"/>
    <property type="evidence" value="ECO:0007669"/>
    <property type="project" value="UniProtKB-KW"/>
</dbReference>
<comment type="pathway">
    <text evidence="3 12">Metabolic intermediate biosynthesis; 5-phospho-alpha-D-ribose 1-diphosphate biosynthesis; 5-phospho-alpha-D-ribose 1-diphosphate from D-ribose 5-phosphate (route II): step 3/3.</text>
</comment>
<dbReference type="PANTHER" id="PTHR10515">
    <property type="entry name" value="THYMIDINE PHOSPHORYLASE"/>
    <property type="match status" value="1"/>
</dbReference>
<protein>
    <recommendedName>
        <fullName evidence="11 12">Multifunctional fusion protein</fullName>
    </recommendedName>
    <domain>
        <recommendedName>
            <fullName evidence="11">Putative thymidine phosphorylase</fullName>
            <ecNumber evidence="11">2.4.2.4</ecNumber>
        </recommendedName>
        <alternativeName>
            <fullName evidence="11">TdRPase</fullName>
        </alternativeName>
    </domain>
    <domain>
        <recommendedName>
            <fullName evidence="12">Ribose 1,5-bisphosphate phosphokinase PhnN</fullName>
            <ecNumber evidence="12">2.7.4.23</ecNumber>
        </recommendedName>
        <alternativeName>
            <fullName evidence="12">Ribose 1,5-bisphosphokinase</fullName>
        </alternativeName>
    </domain>
</protein>